<evidence type="ECO:0000256" key="3">
    <source>
        <dbReference type="ARBA" id="ARBA00022475"/>
    </source>
</evidence>
<accession>A0ABN1A1I3</accession>
<dbReference type="Proteomes" id="UP001500740">
    <property type="component" value="Unassembled WGS sequence"/>
</dbReference>
<feature type="transmembrane region" description="Helical" evidence="7">
    <location>
        <begin position="12"/>
        <end position="30"/>
    </location>
</feature>
<dbReference type="EMBL" id="BAAACZ010000018">
    <property type="protein sequence ID" value="GAA0465268.1"/>
    <property type="molecule type" value="Genomic_DNA"/>
</dbReference>
<keyword evidence="10" id="KW-1185">Reference proteome</keyword>
<evidence type="ECO:0000256" key="2">
    <source>
        <dbReference type="ARBA" id="ARBA00006448"/>
    </source>
</evidence>
<dbReference type="InterPro" id="IPR007353">
    <property type="entry name" value="DUF421"/>
</dbReference>
<proteinExistence type="inferred from homology"/>
<dbReference type="PANTHER" id="PTHR34582:SF6">
    <property type="entry name" value="UPF0702 TRANSMEMBRANE PROTEIN YCAP"/>
    <property type="match status" value="1"/>
</dbReference>
<evidence type="ECO:0000259" key="8">
    <source>
        <dbReference type="Pfam" id="PF04239"/>
    </source>
</evidence>
<feature type="transmembrane region" description="Helical" evidence="7">
    <location>
        <begin position="63"/>
        <end position="80"/>
    </location>
</feature>
<evidence type="ECO:0000256" key="7">
    <source>
        <dbReference type="SAM" id="Phobius"/>
    </source>
</evidence>
<sequence>MEETLKDSLIVITRVVTMLPLLLLLTIYMGKRTIGEIPVFDFLIIVSLGSIVGADLADPSISHIYTAVAIIAVALLQKIITKASIANRKFGRLVTFEPTVVVQNGQLLRKNMKNIDYSIDNILQLLRESNVFDLNEVKTAIIEPSGKISVLKKSSQTPVTRSDLNITITTADIALPVVVEGKVYSNVLEDLGLNQNWLQNQLDLRGINQIDEIFYAAVNHKHELHISLKENNLDVPRILH</sequence>
<keyword evidence="5 7" id="KW-1133">Transmembrane helix</keyword>
<evidence type="ECO:0000256" key="6">
    <source>
        <dbReference type="ARBA" id="ARBA00023136"/>
    </source>
</evidence>
<comment type="similarity">
    <text evidence="2">Belongs to the UPF0702 family.</text>
</comment>
<dbReference type="RefSeq" id="WP_343783549.1">
    <property type="nucleotide sequence ID" value="NZ_BAAACZ010000018.1"/>
</dbReference>
<feature type="transmembrane region" description="Helical" evidence="7">
    <location>
        <begin position="37"/>
        <end position="57"/>
    </location>
</feature>
<evidence type="ECO:0000313" key="10">
    <source>
        <dbReference type="Proteomes" id="UP001500740"/>
    </source>
</evidence>
<comment type="caution">
    <text evidence="9">The sequence shown here is derived from an EMBL/GenBank/DDBJ whole genome shotgun (WGS) entry which is preliminary data.</text>
</comment>
<evidence type="ECO:0000256" key="4">
    <source>
        <dbReference type="ARBA" id="ARBA00022692"/>
    </source>
</evidence>
<name>A0ABN1A1I3_9BACI</name>
<organism evidence="9 10">
    <name type="scientific">Alkalibacillus silvisoli</name>
    <dbReference type="NCBI Taxonomy" id="392823"/>
    <lineage>
        <taxon>Bacteria</taxon>
        <taxon>Bacillati</taxon>
        <taxon>Bacillota</taxon>
        <taxon>Bacilli</taxon>
        <taxon>Bacillales</taxon>
        <taxon>Bacillaceae</taxon>
        <taxon>Alkalibacillus</taxon>
    </lineage>
</organism>
<keyword evidence="3" id="KW-1003">Cell membrane</keyword>
<comment type="subcellular location">
    <subcellularLocation>
        <location evidence="1">Cell membrane</location>
        <topology evidence="1">Multi-pass membrane protein</topology>
    </subcellularLocation>
</comment>
<dbReference type="PANTHER" id="PTHR34582">
    <property type="entry name" value="UPF0702 TRANSMEMBRANE PROTEIN YCAP"/>
    <property type="match status" value="1"/>
</dbReference>
<evidence type="ECO:0000256" key="5">
    <source>
        <dbReference type="ARBA" id="ARBA00022989"/>
    </source>
</evidence>
<protein>
    <submittedName>
        <fullName evidence="9">DUF421 domain-containing protein</fullName>
    </submittedName>
</protein>
<keyword evidence="6 7" id="KW-0472">Membrane</keyword>
<dbReference type="Pfam" id="PF04239">
    <property type="entry name" value="DUF421"/>
    <property type="match status" value="1"/>
</dbReference>
<evidence type="ECO:0000313" key="9">
    <source>
        <dbReference type="EMBL" id="GAA0465268.1"/>
    </source>
</evidence>
<evidence type="ECO:0000256" key="1">
    <source>
        <dbReference type="ARBA" id="ARBA00004651"/>
    </source>
</evidence>
<keyword evidence="4 7" id="KW-0812">Transmembrane</keyword>
<feature type="domain" description="YetF C-terminal" evidence="8">
    <location>
        <begin position="87"/>
        <end position="218"/>
    </location>
</feature>
<gene>
    <name evidence="9" type="ORF">GCM10008935_21340</name>
</gene>
<dbReference type="InterPro" id="IPR023090">
    <property type="entry name" value="UPF0702_alpha/beta_dom_sf"/>
</dbReference>
<reference evidence="9 10" key="1">
    <citation type="journal article" date="2019" name="Int. J. Syst. Evol. Microbiol.">
        <title>The Global Catalogue of Microorganisms (GCM) 10K type strain sequencing project: providing services to taxonomists for standard genome sequencing and annotation.</title>
        <authorList>
            <consortium name="The Broad Institute Genomics Platform"/>
            <consortium name="The Broad Institute Genome Sequencing Center for Infectious Disease"/>
            <person name="Wu L."/>
            <person name="Ma J."/>
        </authorList>
    </citation>
    <scope>NUCLEOTIDE SEQUENCE [LARGE SCALE GENOMIC DNA]</scope>
    <source>
        <strain evidence="9 10">JCM 14193</strain>
    </source>
</reference>
<dbReference type="Gene3D" id="3.30.240.20">
    <property type="entry name" value="bsu07140 like domains"/>
    <property type="match status" value="2"/>
</dbReference>